<dbReference type="InterPro" id="IPR045242">
    <property type="entry name" value="Syntaxin"/>
</dbReference>
<evidence type="ECO:0000256" key="2">
    <source>
        <dbReference type="SAM" id="Coils"/>
    </source>
</evidence>
<dbReference type="OrthoDB" id="364348at2759"/>
<feature type="transmembrane region" description="Helical" evidence="3">
    <location>
        <begin position="220"/>
        <end position="241"/>
    </location>
</feature>
<sequence length="243" mass="26966">MALMSDAPKDINQIEQDIQGIKQQIDQFEEILRSAESGHTSVSYLNERYHAIILTTKDLSQHLKSLRAASNSPGVSDALRARARNLHEQAINQTTRVQRIGRETQRISTSLARSAAASSQGIGGVMVDFRGGNVSGMEQQQQMMQMQEDEQMARDMEALEADIIMVNELFTTLATYVHDQGEIVDSIEANTEAAYVQVHSGVQQLQSAVQHRKAARRKKCICALILLVTLFIIALAIGLSFRK</sequence>
<organism evidence="7">
    <name type="scientific">Hymenolepis diminuta</name>
    <name type="common">Rat tapeworm</name>
    <dbReference type="NCBI Taxonomy" id="6216"/>
    <lineage>
        <taxon>Eukaryota</taxon>
        <taxon>Metazoa</taxon>
        <taxon>Spiralia</taxon>
        <taxon>Lophotrochozoa</taxon>
        <taxon>Platyhelminthes</taxon>
        <taxon>Cestoda</taxon>
        <taxon>Eucestoda</taxon>
        <taxon>Cyclophyllidea</taxon>
        <taxon>Hymenolepididae</taxon>
        <taxon>Hymenolepis</taxon>
    </lineage>
</organism>
<dbReference type="EMBL" id="UYSG01011844">
    <property type="protein sequence ID" value="VDL63805.1"/>
    <property type="molecule type" value="Genomic_DNA"/>
</dbReference>
<comment type="similarity">
    <text evidence="1">Belongs to the syntaxin family.</text>
</comment>
<feature type="domain" description="T-SNARE coiled-coil homology" evidence="4">
    <location>
        <begin position="146"/>
        <end position="208"/>
    </location>
</feature>
<dbReference type="PANTHER" id="PTHR19957">
    <property type="entry name" value="SYNTAXIN"/>
    <property type="match status" value="1"/>
</dbReference>
<keyword evidence="3" id="KW-1133">Transmembrane helix</keyword>
<protein>
    <submittedName>
        <fullName evidence="7">t-SNARE coiled-coil homology domain-containing protein</fullName>
    </submittedName>
</protein>
<keyword evidence="2" id="KW-0175">Coiled coil</keyword>
<keyword evidence="3" id="KW-0472">Membrane</keyword>
<dbReference type="GO" id="GO:0031201">
    <property type="term" value="C:SNARE complex"/>
    <property type="evidence" value="ECO:0007669"/>
    <property type="project" value="TreeGrafter"/>
</dbReference>
<dbReference type="AlphaFoldDB" id="A0A0R3SY44"/>
<gene>
    <name evidence="5" type="ORF">HDID_LOCUS10687</name>
</gene>
<dbReference type="InterPro" id="IPR000727">
    <property type="entry name" value="T_SNARE_dom"/>
</dbReference>
<dbReference type="Proteomes" id="UP000274504">
    <property type="component" value="Unassembled WGS sequence"/>
</dbReference>
<accession>A0A0R3SY44</accession>
<evidence type="ECO:0000313" key="7">
    <source>
        <dbReference type="WBParaSite" id="HDID_0001068901-mRNA-1"/>
    </source>
</evidence>
<dbReference type="GO" id="GO:0006906">
    <property type="term" value="P:vesicle fusion"/>
    <property type="evidence" value="ECO:0007669"/>
    <property type="project" value="TreeGrafter"/>
</dbReference>
<evidence type="ECO:0000256" key="1">
    <source>
        <dbReference type="ARBA" id="ARBA00009063"/>
    </source>
</evidence>
<evidence type="ECO:0000259" key="4">
    <source>
        <dbReference type="PROSITE" id="PS50192"/>
    </source>
</evidence>
<keyword evidence="3" id="KW-0812">Transmembrane</keyword>
<evidence type="ECO:0000256" key="3">
    <source>
        <dbReference type="SAM" id="Phobius"/>
    </source>
</evidence>
<dbReference type="GO" id="GO:0000149">
    <property type="term" value="F:SNARE binding"/>
    <property type="evidence" value="ECO:0007669"/>
    <property type="project" value="TreeGrafter"/>
</dbReference>
<reference evidence="7" key="1">
    <citation type="submission" date="2017-02" db="UniProtKB">
        <authorList>
            <consortium name="WormBaseParasite"/>
        </authorList>
    </citation>
    <scope>IDENTIFICATION</scope>
</reference>
<dbReference type="GO" id="GO:0005484">
    <property type="term" value="F:SNAP receptor activity"/>
    <property type="evidence" value="ECO:0007669"/>
    <property type="project" value="TreeGrafter"/>
</dbReference>
<dbReference type="GO" id="GO:0006886">
    <property type="term" value="P:intracellular protein transport"/>
    <property type="evidence" value="ECO:0007669"/>
    <property type="project" value="TreeGrafter"/>
</dbReference>
<evidence type="ECO:0000313" key="6">
    <source>
        <dbReference type="Proteomes" id="UP000274504"/>
    </source>
</evidence>
<dbReference type="GO" id="GO:0048278">
    <property type="term" value="P:vesicle docking"/>
    <property type="evidence" value="ECO:0007669"/>
    <property type="project" value="TreeGrafter"/>
</dbReference>
<dbReference type="InterPro" id="IPR010989">
    <property type="entry name" value="SNARE"/>
</dbReference>
<dbReference type="WBParaSite" id="HDID_0001068901-mRNA-1">
    <property type="protein sequence ID" value="HDID_0001068901-mRNA-1"/>
    <property type="gene ID" value="HDID_0001068901"/>
</dbReference>
<reference evidence="5 6" key="2">
    <citation type="submission" date="2018-11" db="EMBL/GenBank/DDBJ databases">
        <authorList>
            <consortium name="Pathogen Informatics"/>
        </authorList>
    </citation>
    <scope>NUCLEOTIDE SEQUENCE [LARGE SCALE GENOMIC DNA]</scope>
</reference>
<feature type="coiled-coil region" evidence="2">
    <location>
        <begin position="11"/>
        <end position="38"/>
    </location>
</feature>
<dbReference type="PROSITE" id="PS50192">
    <property type="entry name" value="T_SNARE"/>
    <property type="match status" value="1"/>
</dbReference>
<dbReference type="STRING" id="6216.A0A0R3SY44"/>
<dbReference type="Pfam" id="PF05739">
    <property type="entry name" value="SNARE"/>
    <property type="match status" value="1"/>
</dbReference>
<dbReference type="PANTHER" id="PTHR19957:SF38">
    <property type="entry name" value="LD27581P"/>
    <property type="match status" value="1"/>
</dbReference>
<dbReference type="SMART" id="SM00397">
    <property type="entry name" value="t_SNARE"/>
    <property type="match status" value="1"/>
</dbReference>
<dbReference type="GO" id="GO:0012505">
    <property type="term" value="C:endomembrane system"/>
    <property type="evidence" value="ECO:0007669"/>
    <property type="project" value="TreeGrafter"/>
</dbReference>
<proteinExistence type="inferred from homology"/>
<dbReference type="SUPFAM" id="SSF47661">
    <property type="entry name" value="t-snare proteins"/>
    <property type="match status" value="1"/>
</dbReference>
<evidence type="ECO:0000313" key="5">
    <source>
        <dbReference type="EMBL" id="VDL63805.1"/>
    </source>
</evidence>
<name>A0A0R3SY44_HYMDI</name>
<dbReference type="Gene3D" id="1.20.5.110">
    <property type="match status" value="1"/>
</dbReference>